<keyword evidence="2" id="KW-0378">Hydrolase</keyword>
<dbReference type="GO" id="GO:0016787">
    <property type="term" value="F:hydrolase activity"/>
    <property type="evidence" value="ECO:0007669"/>
    <property type="project" value="UniProtKB-KW"/>
</dbReference>
<accession>A0ABP4M9Y6</accession>
<dbReference type="Pfam" id="PF12697">
    <property type="entry name" value="Abhydrolase_6"/>
    <property type="match status" value="1"/>
</dbReference>
<dbReference type="SUPFAM" id="SSF53474">
    <property type="entry name" value="alpha/beta-Hydrolases"/>
    <property type="match status" value="1"/>
</dbReference>
<evidence type="ECO:0000259" key="1">
    <source>
        <dbReference type="Pfam" id="PF12697"/>
    </source>
</evidence>
<dbReference type="InterPro" id="IPR052897">
    <property type="entry name" value="Sec-Metab_Biosynth_Hydrolase"/>
</dbReference>
<dbReference type="Gene3D" id="3.40.50.1820">
    <property type="entry name" value="alpha/beta hydrolase"/>
    <property type="match status" value="1"/>
</dbReference>
<organism evidence="2 3">
    <name type="scientific">Kribbella lupini</name>
    <dbReference type="NCBI Taxonomy" id="291602"/>
    <lineage>
        <taxon>Bacteria</taxon>
        <taxon>Bacillati</taxon>
        <taxon>Actinomycetota</taxon>
        <taxon>Actinomycetes</taxon>
        <taxon>Propionibacteriales</taxon>
        <taxon>Kribbellaceae</taxon>
        <taxon>Kribbella</taxon>
    </lineage>
</organism>
<evidence type="ECO:0000313" key="2">
    <source>
        <dbReference type="EMBL" id="GAA1540276.1"/>
    </source>
</evidence>
<dbReference type="EMBL" id="BAAANC010000002">
    <property type="protein sequence ID" value="GAA1540276.1"/>
    <property type="molecule type" value="Genomic_DNA"/>
</dbReference>
<reference evidence="3" key="1">
    <citation type="journal article" date="2019" name="Int. J. Syst. Evol. Microbiol.">
        <title>The Global Catalogue of Microorganisms (GCM) 10K type strain sequencing project: providing services to taxonomists for standard genome sequencing and annotation.</title>
        <authorList>
            <consortium name="The Broad Institute Genomics Platform"/>
            <consortium name="The Broad Institute Genome Sequencing Center for Infectious Disease"/>
            <person name="Wu L."/>
            <person name="Ma J."/>
        </authorList>
    </citation>
    <scope>NUCLEOTIDE SEQUENCE [LARGE SCALE GENOMIC DNA]</scope>
    <source>
        <strain evidence="3">JCM 14303</strain>
    </source>
</reference>
<feature type="domain" description="AB hydrolase-1" evidence="1">
    <location>
        <begin position="5"/>
        <end position="204"/>
    </location>
</feature>
<gene>
    <name evidence="2" type="ORF">GCM10009741_48820</name>
</gene>
<dbReference type="PANTHER" id="PTHR37017:SF11">
    <property type="entry name" value="ESTERASE_LIPASE_THIOESTERASE DOMAIN-CONTAINING PROTEIN"/>
    <property type="match status" value="1"/>
</dbReference>
<protein>
    <submittedName>
        <fullName evidence="2">Alpha/beta fold hydrolase</fullName>
    </submittedName>
</protein>
<evidence type="ECO:0000313" key="3">
    <source>
        <dbReference type="Proteomes" id="UP001500363"/>
    </source>
</evidence>
<dbReference type="InterPro" id="IPR000073">
    <property type="entry name" value="AB_hydrolase_1"/>
</dbReference>
<comment type="caution">
    <text evidence="2">The sequence shown here is derived from an EMBL/GenBank/DDBJ whole genome shotgun (WGS) entry which is preliminary data.</text>
</comment>
<dbReference type="RefSeq" id="WP_344177830.1">
    <property type="nucleotide sequence ID" value="NZ_BAAANC010000002.1"/>
</dbReference>
<dbReference type="PANTHER" id="PTHR37017">
    <property type="entry name" value="AB HYDROLASE-1 DOMAIN-CONTAINING PROTEIN-RELATED"/>
    <property type="match status" value="1"/>
</dbReference>
<dbReference type="Proteomes" id="UP001500363">
    <property type="component" value="Unassembled WGS sequence"/>
</dbReference>
<name>A0ABP4M9Y6_9ACTN</name>
<proteinExistence type="predicted"/>
<sequence>MTYALIPGAGCTPYHWRPLTGELRRRGHQVIEVDLPCDHPTAGFSEYADAVVDAIGDASDVVLVAHSLGAMTAPLVCERRDVRLLVLVAGMVPRPGESAEQWWVNTGYQGSEEETVDAFFHDLPPERAREALGELRPQSGAPMSTPHPLRAWPDVPTRAVIARDDRLFPRDFLRRVTEQRLGFVPDEMSGGHFPMLGHPGELADLLEKYRLSGCD</sequence>
<keyword evidence="3" id="KW-1185">Reference proteome</keyword>
<dbReference type="InterPro" id="IPR029058">
    <property type="entry name" value="AB_hydrolase_fold"/>
</dbReference>